<gene>
    <name evidence="3" type="ORF">GOODEAATRI_021718</name>
</gene>
<dbReference type="EMBL" id="JAHRIO010012140">
    <property type="protein sequence ID" value="MEQ2162623.1"/>
    <property type="molecule type" value="Genomic_DNA"/>
</dbReference>
<sequence>MATNKTKQGRGRKTNNDVKPLSKQEKKQNAKVAEVNSDLWELKLKRTEQDLALYQKAHHNMLDHEKAIAKLESELKQAYTEKNCLSEKLQNADAELEDLKNLAQSLCKDKLALAVDKKILTSTLKENIAEMALEEKTLTEVKAKAASLERALKKMEEETREKEKRNQVTIQASEVELDKLQKIIAMREKEIHHIKQLARTIVEKRKDMEVFFHEALDHIRQEIADDRKRYKREAYQDYRQKFREDTARRTRLPPIRTFHQSPNSTNSVYSDMKAVDKEVYISDLTWEQKEKVLTLLFAKMNGYAESEVNRSWICESCRKQSNLLTPKPLNKKFSNKNVH</sequence>
<comment type="caution">
    <text evidence="3">The sequence shown here is derived from an EMBL/GenBank/DDBJ whole genome shotgun (WGS) entry which is preliminary data.</text>
</comment>
<evidence type="ECO:0000256" key="2">
    <source>
        <dbReference type="SAM" id="MobiDB-lite"/>
    </source>
</evidence>
<feature type="coiled-coil region" evidence="1">
    <location>
        <begin position="54"/>
        <end position="190"/>
    </location>
</feature>
<dbReference type="Proteomes" id="UP001476798">
    <property type="component" value="Unassembled WGS sequence"/>
</dbReference>
<reference evidence="3 4" key="1">
    <citation type="submission" date="2021-06" db="EMBL/GenBank/DDBJ databases">
        <authorList>
            <person name="Palmer J.M."/>
        </authorList>
    </citation>
    <scope>NUCLEOTIDE SEQUENCE [LARGE SCALE GENOMIC DNA]</scope>
    <source>
        <strain evidence="3 4">GA_2019</strain>
        <tissue evidence="3">Muscle</tissue>
    </source>
</reference>
<accession>A0ABV0MU35</accession>
<feature type="region of interest" description="Disordered" evidence="2">
    <location>
        <begin position="1"/>
        <end position="30"/>
    </location>
</feature>
<evidence type="ECO:0000256" key="1">
    <source>
        <dbReference type="SAM" id="Coils"/>
    </source>
</evidence>
<keyword evidence="4" id="KW-1185">Reference proteome</keyword>
<dbReference type="PANTHER" id="PTHR14845:SF5">
    <property type="entry name" value="BASAL BODY-ORIENTATION FACTOR 1"/>
    <property type="match status" value="1"/>
</dbReference>
<evidence type="ECO:0000313" key="4">
    <source>
        <dbReference type="Proteomes" id="UP001476798"/>
    </source>
</evidence>
<evidence type="ECO:0008006" key="5">
    <source>
        <dbReference type="Google" id="ProtNLM"/>
    </source>
</evidence>
<dbReference type="PANTHER" id="PTHR14845">
    <property type="entry name" value="COILED-COIL DOMAIN-CONTAINING 166"/>
    <property type="match status" value="1"/>
</dbReference>
<name>A0ABV0MU35_9TELE</name>
<organism evidence="3 4">
    <name type="scientific">Goodea atripinnis</name>
    <dbReference type="NCBI Taxonomy" id="208336"/>
    <lineage>
        <taxon>Eukaryota</taxon>
        <taxon>Metazoa</taxon>
        <taxon>Chordata</taxon>
        <taxon>Craniata</taxon>
        <taxon>Vertebrata</taxon>
        <taxon>Euteleostomi</taxon>
        <taxon>Actinopterygii</taxon>
        <taxon>Neopterygii</taxon>
        <taxon>Teleostei</taxon>
        <taxon>Neoteleostei</taxon>
        <taxon>Acanthomorphata</taxon>
        <taxon>Ovalentaria</taxon>
        <taxon>Atherinomorphae</taxon>
        <taxon>Cyprinodontiformes</taxon>
        <taxon>Goodeidae</taxon>
        <taxon>Goodea</taxon>
    </lineage>
</organism>
<keyword evidence="1" id="KW-0175">Coiled coil</keyword>
<protein>
    <recommendedName>
        <fullName evidence="5">Basal body-orientation factor 1</fullName>
    </recommendedName>
</protein>
<evidence type="ECO:0000313" key="3">
    <source>
        <dbReference type="EMBL" id="MEQ2162623.1"/>
    </source>
</evidence>
<feature type="compositionally biased region" description="Basic and acidic residues" evidence="2">
    <location>
        <begin position="14"/>
        <end position="28"/>
    </location>
</feature>
<proteinExistence type="predicted"/>